<dbReference type="SUPFAM" id="SSF55874">
    <property type="entry name" value="ATPase domain of HSP90 chaperone/DNA topoisomerase II/histidine kinase"/>
    <property type="match status" value="1"/>
</dbReference>
<dbReference type="Gene3D" id="3.30.565.10">
    <property type="entry name" value="Histidine kinase-like ATPase, C-terminal domain"/>
    <property type="match status" value="1"/>
</dbReference>
<accession>A0A1C0AB44</accession>
<dbReference type="InterPro" id="IPR035965">
    <property type="entry name" value="PAS-like_dom_sf"/>
</dbReference>
<dbReference type="EMBL" id="LWDV01000007">
    <property type="protein sequence ID" value="OCL27599.1"/>
    <property type="molecule type" value="Genomic_DNA"/>
</dbReference>
<dbReference type="InterPro" id="IPR003594">
    <property type="entry name" value="HATPase_dom"/>
</dbReference>
<dbReference type="Pfam" id="PF00989">
    <property type="entry name" value="PAS"/>
    <property type="match status" value="2"/>
</dbReference>
<dbReference type="EC" id="2.7.13.3" evidence="2"/>
<dbReference type="InterPro" id="IPR001610">
    <property type="entry name" value="PAC"/>
</dbReference>
<dbReference type="GO" id="GO:0005524">
    <property type="term" value="F:ATP binding"/>
    <property type="evidence" value="ECO:0007669"/>
    <property type="project" value="UniProtKB-KW"/>
</dbReference>
<dbReference type="CDD" id="cd00130">
    <property type="entry name" value="PAS"/>
    <property type="match status" value="3"/>
</dbReference>
<dbReference type="SMART" id="SM00086">
    <property type="entry name" value="PAC"/>
    <property type="match status" value="3"/>
</dbReference>
<sequence length="679" mass="78830">MDTLSNRVKRAIEKGFLTNLDSRSKLLNIILQSTMDAFWIMNIDGEILESNKLSVEILGYSLDELMKMNISDLDITKSQKELKEQLKAIQRTGRDRFETKYRLKDGRVKDFEISITFVDCLEEPIFNVFARDITERKDKQRELENAYRGNQEVLNELRKHHSRTNVILQTSMDAFWIMNTKGDILDTNEAFVDLFGYTSSEIVDMNLNIKDLDFSKNQEEIKEQSDYIKLKGRDRFETKYRLKNGEVRDLEISITFIDCVDGDICLEEPIFNVFARDITERKKKQRELEKAYCDNKEFVDELRKQNNRINTILQTSMDAFWVMNIEGDILEINEAYMNLFGYSLLEAINMNISDLDISKDKKELKEQLQEIRRKGKDRFETKYRLKNGEVKDLEISVTFVDSLDEPIFEVFGRDITERKLRDKELRRAQKHLMQSEKMAALGRLVAGVSHEINTPVGIGVTAVSHLAEKTKALIELYKEGNMKRKDLEKFLKLAWESSEMTLKNLNNASELINNFKLVAVDQTNNKKRRFKVKEYLDDIIISLKPKLSKTKHKVMISCDEDLEIDNYPGELSQIITNLVMNSLIHGFQDKDKGQIKIEVLEEEKSIELRYSDDGEGLPQEHINKIFEPFFTTKRGQGGTGLGLNLIYNIVNNILKGDIECKSTVGEGVTFIIKIPKEVD</sequence>
<dbReference type="Proteomes" id="UP000093514">
    <property type="component" value="Unassembled WGS sequence"/>
</dbReference>
<protein>
    <recommendedName>
        <fullName evidence="2">histidine kinase</fullName>
        <ecNumber evidence="2">2.7.13.3</ecNumber>
    </recommendedName>
</protein>
<dbReference type="InterPro" id="IPR003661">
    <property type="entry name" value="HisK_dim/P_dom"/>
</dbReference>
<dbReference type="InterPro" id="IPR036890">
    <property type="entry name" value="HATPase_C_sf"/>
</dbReference>
<keyword evidence="4" id="KW-0808">Transferase</keyword>
<dbReference type="InterPro" id="IPR005467">
    <property type="entry name" value="His_kinase_dom"/>
</dbReference>
<dbReference type="InterPro" id="IPR000700">
    <property type="entry name" value="PAS-assoc_C"/>
</dbReference>
<dbReference type="Pfam" id="PF02518">
    <property type="entry name" value="HATPase_c"/>
    <property type="match status" value="1"/>
</dbReference>
<dbReference type="AlphaFoldDB" id="A0A1C0AB44"/>
<evidence type="ECO:0000259" key="11">
    <source>
        <dbReference type="PROSITE" id="PS50113"/>
    </source>
</evidence>
<evidence type="ECO:0000313" key="13">
    <source>
        <dbReference type="Proteomes" id="UP000093514"/>
    </source>
</evidence>
<dbReference type="RefSeq" id="WP_068715502.1">
    <property type="nucleotide sequence ID" value="NZ_LWDV01000007.1"/>
</dbReference>
<dbReference type="Gene3D" id="1.10.287.130">
    <property type="match status" value="1"/>
</dbReference>
<dbReference type="PRINTS" id="PR00344">
    <property type="entry name" value="BCTRLSENSOR"/>
</dbReference>
<keyword evidence="13" id="KW-1185">Reference proteome</keyword>
<dbReference type="InterPro" id="IPR000014">
    <property type="entry name" value="PAS"/>
</dbReference>
<dbReference type="CDD" id="cd00082">
    <property type="entry name" value="HisKA"/>
    <property type="match status" value="1"/>
</dbReference>
<dbReference type="GO" id="GO:0000155">
    <property type="term" value="F:phosphorelay sensor kinase activity"/>
    <property type="evidence" value="ECO:0007669"/>
    <property type="project" value="InterPro"/>
</dbReference>
<evidence type="ECO:0000259" key="9">
    <source>
        <dbReference type="PROSITE" id="PS50109"/>
    </source>
</evidence>
<feature type="domain" description="PAS" evidence="10">
    <location>
        <begin position="23"/>
        <end position="93"/>
    </location>
</feature>
<dbReference type="NCBIfam" id="TIGR00229">
    <property type="entry name" value="sensory_box"/>
    <property type="match status" value="3"/>
</dbReference>
<evidence type="ECO:0000256" key="4">
    <source>
        <dbReference type="ARBA" id="ARBA00022679"/>
    </source>
</evidence>
<dbReference type="PANTHER" id="PTHR43065">
    <property type="entry name" value="SENSOR HISTIDINE KINASE"/>
    <property type="match status" value="1"/>
</dbReference>
<dbReference type="OrthoDB" id="9784397at2"/>
<keyword evidence="3" id="KW-0597">Phosphoprotein</keyword>
<dbReference type="PROSITE" id="PS50109">
    <property type="entry name" value="HIS_KIN"/>
    <property type="match status" value="1"/>
</dbReference>
<dbReference type="SUPFAM" id="SSF55785">
    <property type="entry name" value="PYP-like sensor domain (PAS domain)"/>
    <property type="match status" value="3"/>
</dbReference>
<comment type="catalytic activity">
    <reaction evidence="1">
        <text>ATP + protein L-histidine = ADP + protein N-phospho-L-histidine.</text>
        <dbReference type="EC" id="2.7.13.3"/>
    </reaction>
</comment>
<reference evidence="12 13" key="2">
    <citation type="submission" date="2016-08" db="EMBL/GenBank/DDBJ databases">
        <title>Orenia metallireducens sp. nov. strain Z6, a Novel Metal-reducing Firmicute from the Deep Subsurface.</title>
        <authorList>
            <person name="Maxim B.I."/>
            <person name="Kenneth K."/>
            <person name="Flynn T.M."/>
            <person name="Oloughlin E.J."/>
            <person name="Locke R.A."/>
            <person name="Weber J.R."/>
            <person name="Egan S.M."/>
            <person name="Mackie R.I."/>
            <person name="Cann I.K."/>
        </authorList>
    </citation>
    <scope>NUCLEOTIDE SEQUENCE [LARGE SCALE GENOMIC DNA]</scope>
    <source>
        <strain evidence="12 13">Z6</strain>
    </source>
</reference>
<evidence type="ECO:0000256" key="1">
    <source>
        <dbReference type="ARBA" id="ARBA00000085"/>
    </source>
</evidence>
<evidence type="ECO:0000256" key="6">
    <source>
        <dbReference type="ARBA" id="ARBA00022777"/>
    </source>
</evidence>
<feature type="domain" description="PAS" evidence="10">
    <location>
        <begin position="160"/>
        <end position="223"/>
    </location>
</feature>
<dbReference type="GO" id="GO:0006355">
    <property type="term" value="P:regulation of DNA-templated transcription"/>
    <property type="evidence" value="ECO:0007669"/>
    <property type="project" value="InterPro"/>
</dbReference>
<dbReference type="PANTHER" id="PTHR43065:SF47">
    <property type="match status" value="1"/>
</dbReference>
<dbReference type="SMART" id="SM00387">
    <property type="entry name" value="HATPase_c"/>
    <property type="match status" value="1"/>
</dbReference>
<proteinExistence type="predicted"/>
<reference evidence="13" key="1">
    <citation type="submission" date="2016-07" db="EMBL/GenBank/DDBJ databases">
        <authorList>
            <person name="Florea S."/>
            <person name="Webb J.S."/>
            <person name="Jaromczyk J."/>
            <person name="Schardl C.L."/>
        </authorList>
    </citation>
    <scope>NUCLEOTIDE SEQUENCE [LARGE SCALE GENOMIC DNA]</scope>
    <source>
        <strain evidence="13">Z6</strain>
    </source>
</reference>
<feature type="domain" description="Histidine kinase" evidence="9">
    <location>
        <begin position="447"/>
        <end position="678"/>
    </location>
</feature>
<keyword evidence="6" id="KW-0418">Kinase</keyword>
<dbReference type="InterPro" id="IPR004358">
    <property type="entry name" value="Sig_transdc_His_kin-like_C"/>
</dbReference>
<keyword evidence="7" id="KW-0067">ATP-binding</keyword>
<dbReference type="Gene3D" id="3.30.450.20">
    <property type="entry name" value="PAS domain"/>
    <property type="match status" value="3"/>
</dbReference>
<dbReference type="InterPro" id="IPR013767">
    <property type="entry name" value="PAS_fold"/>
</dbReference>
<keyword evidence="5" id="KW-0547">Nucleotide-binding</keyword>
<feature type="domain" description="PAC" evidence="11">
    <location>
        <begin position="234"/>
        <end position="290"/>
    </location>
</feature>
<evidence type="ECO:0000256" key="7">
    <source>
        <dbReference type="ARBA" id="ARBA00022840"/>
    </source>
</evidence>
<evidence type="ECO:0000256" key="2">
    <source>
        <dbReference type="ARBA" id="ARBA00012438"/>
    </source>
</evidence>
<dbReference type="CDD" id="cd00075">
    <property type="entry name" value="HATPase"/>
    <property type="match status" value="1"/>
</dbReference>
<evidence type="ECO:0000256" key="5">
    <source>
        <dbReference type="ARBA" id="ARBA00022741"/>
    </source>
</evidence>
<evidence type="ECO:0000256" key="8">
    <source>
        <dbReference type="ARBA" id="ARBA00023012"/>
    </source>
</evidence>
<evidence type="ECO:0000313" key="12">
    <source>
        <dbReference type="EMBL" id="OCL27599.1"/>
    </source>
</evidence>
<evidence type="ECO:0000259" key="10">
    <source>
        <dbReference type="PROSITE" id="PS50112"/>
    </source>
</evidence>
<name>A0A1C0AB44_9FIRM</name>
<gene>
    <name evidence="12" type="ORF">U472_03330</name>
</gene>
<dbReference type="Pfam" id="PF13426">
    <property type="entry name" value="PAS_9"/>
    <property type="match status" value="1"/>
</dbReference>
<dbReference type="PROSITE" id="PS50113">
    <property type="entry name" value="PAC"/>
    <property type="match status" value="1"/>
</dbReference>
<evidence type="ECO:0000256" key="3">
    <source>
        <dbReference type="ARBA" id="ARBA00022553"/>
    </source>
</evidence>
<dbReference type="SMART" id="SM00091">
    <property type="entry name" value="PAS"/>
    <property type="match status" value="3"/>
</dbReference>
<feature type="domain" description="PAS" evidence="10">
    <location>
        <begin position="305"/>
        <end position="375"/>
    </location>
</feature>
<keyword evidence="8" id="KW-0902">Two-component regulatory system</keyword>
<dbReference type="PROSITE" id="PS50112">
    <property type="entry name" value="PAS"/>
    <property type="match status" value="3"/>
</dbReference>
<organism evidence="12 13">
    <name type="scientific">Orenia metallireducens</name>
    <dbReference type="NCBI Taxonomy" id="1413210"/>
    <lineage>
        <taxon>Bacteria</taxon>
        <taxon>Bacillati</taxon>
        <taxon>Bacillota</taxon>
        <taxon>Clostridia</taxon>
        <taxon>Halanaerobiales</taxon>
        <taxon>Halobacteroidaceae</taxon>
        <taxon>Orenia</taxon>
    </lineage>
</organism>
<comment type="caution">
    <text evidence="12">The sequence shown here is derived from an EMBL/GenBank/DDBJ whole genome shotgun (WGS) entry which is preliminary data.</text>
</comment>